<keyword evidence="3" id="KW-0479">Metal-binding</keyword>
<dbReference type="GO" id="GO:0046872">
    <property type="term" value="F:metal ion binding"/>
    <property type="evidence" value="ECO:0007669"/>
    <property type="project" value="UniProtKB-KW"/>
</dbReference>
<sequence length="197" mass="23485">MIRAKTYNFHSLTGFNPDLIKNHYKIYTKYINDLNKIWNTNYTPYFKADNFINPYMHNLKLEEIYSINGIKLHELYFENLTGKNTIPYGPILNEIEKQFSSYENFISSLSEVALSMKGWVTLYIDSLDSRLHLFGSDFHDTSAILSSHKLLVLDVHNHSYYNQDKKEYLGNFINNLDWKVLNNRFKFYLLKTRVKRQ</sequence>
<evidence type="ECO:0000313" key="7">
    <source>
        <dbReference type="Proteomes" id="UP000190951"/>
    </source>
</evidence>
<organism evidence="6 7">
    <name type="scientific">Clostridium felsineum</name>
    <dbReference type="NCBI Taxonomy" id="36839"/>
    <lineage>
        <taxon>Bacteria</taxon>
        <taxon>Bacillati</taxon>
        <taxon>Bacillota</taxon>
        <taxon>Clostridia</taxon>
        <taxon>Eubacteriales</taxon>
        <taxon>Clostridiaceae</taxon>
        <taxon>Clostridium</taxon>
    </lineage>
</organism>
<evidence type="ECO:0000256" key="3">
    <source>
        <dbReference type="ARBA" id="ARBA00022723"/>
    </source>
</evidence>
<dbReference type="InterPro" id="IPR036314">
    <property type="entry name" value="SOD_C_sf"/>
</dbReference>
<dbReference type="Gene3D" id="3.55.40.20">
    <property type="entry name" value="Iron/manganese superoxide dismutase, C-terminal domain"/>
    <property type="match status" value="1"/>
</dbReference>
<evidence type="ECO:0000256" key="4">
    <source>
        <dbReference type="ARBA" id="ARBA00023002"/>
    </source>
</evidence>
<dbReference type="AlphaFoldDB" id="A0A1S8L3U2"/>
<dbReference type="PANTHER" id="PTHR11404">
    <property type="entry name" value="SUPEROXIDE DISMUTASE 2"/>
    <property type="match status" value="1"/>
</dbReference>
<dbReference type="Pfam" id="PF02777">
    <property type="entry name" value="Sod_Fe_C"/>
    <property type="match status" value="1"/>
</dbReference>
<dbReference type="EC" id="1.15.1.1" evidence="2"/>
<dbReference type="InterPro" id="IPR036324">
    <property type="entry name" value="Mn/Fe_SOD_N_sf"/>
</dbReference>
<dbReference type="SUPFAM" id="SSF46609">
    <property type="entry name" value="Fe,Mn superoxide dismutase (SOD), N-terminal domain"/>
    <property type="match status" value="1"/>
</dbReference>
<dbReference type="KEGG" id="crw:CROST_032600"/>
<dbReference type="SUPFAM" id="SSF54719">
    <property type="entry name" value="Fe,Mn superoxide dismutase (SOD), C-terminal domain"/>
    <property type="match status" value="1"/>
</dbReference>
<dbReference type="EMBL" id="CP096983">
    <property type="protein sequence ID" value="URZ12538.1"/>
    <property type="molecule type" value="Genomic_DNA"/>
</dbReference>
<comment type="similarity">
    <text evidence="1">Belongs to the iron/manganese superoxide dismutase family.</text>
</comment>
<accession>A0A1S8L3U2</accession>
<evidence type="ECO:0000256" key="2">
    <source>
        <dbReference type="ARBA" id="ARBA00012682"/>
    </source>
</evidence>
<protein>
    <recommendedName>
        <fullName evidence="2">superoxide dismutase</fullName>
        <ecNumber evidence="2">1.15.1.1</ecNumber>
    </recommendedName>
</protein>
<dbReference type="STRING" id="84029.CROST_28330"/>
<dbReference type="Proteomes" id="UP000190951">
    <property type="component" value="Chromosome"/>
</dbReference>
<keyword evidence="4 6" id="KW-0560">Oxidoreductase</keyword>
<dbReference type="InterPro" id="IPR019832">
    <property type="entry name" value="Mn/Fe_SOD_C"/>
</dbReference>
<dbReference type="RefSeq" id="WP_077835442.1">
    <property type="nucleotide sequence ID" value="NZ_CP096983.1"/>
</dbReference>
<proteinExistence type="inferred from homology"/>
<reference evidence="6 7" key="1">
    <citation type="submission" date="2022-04" db="EMBL/GenBank/DDBJ databases">
        <title>Genome sequence of C. roseum typestrain.</title>
        <authorList>
            <person name="Poehlein A."/>
            <person name="Schoch T."/>
            <person name="Duerre P."/>
            <person name="Daniel R."/>
        </authorList>
    </citation>
    <scope>NUCLEOTIDE SEQUENCE [LARGE SCALE GENOMIC DNA]</scope>
    <source>
        <strain evidence="6 7">DSM 7320</strain>
    </source>
</reference>
<evidence type="ECO:0000259" key="5">
    <source>
        <dbReference type="Pfam" id="PF02777"/>
    </source>
</evidence>
<dbReference type="InterPro" id="IPR050265">
    <property type="entry name" value="Fe/Mn_Superoxide_Dismutase"/>
</dbReference>
<dbReference type="GO" id="GO:0004784">
    <property type="term" value="F:superoxide dismutase activity"/>
    <property type="evidence" value="ECO:0007669"/>
    <property type="project" value="UniProtKB-EC"/>
</dbReference>
<evidence type="ECO:0000256" key="1">
    <source>
        <dbReference type="ARBA" id="ARBA00008714"/>
    </source>
</evidence>
<gene>
    <name evidence="6" type="primary">sodB</name>
    <name evidence="6" type="ORF">CROST_032600</name>
</gene>
<feature type="domain" description="Manganese/iron superoxide dismutase C-terminal" evidence="5">
    <location>
        <begin position="89"/>
        <end position="184"/>
    </location>
</feature>
<keyword evidence="7" id="KW-1185">Reference proteome</keyword>
<evidence type="ECO:0000313" key="6">
    <source>
        <dbReference type="EMBL" id="URZ12538.1"/>
    </source>
</evidence>
<name>A0A1S8L3U2_9CLOT</name>
<dbReference type="PANTHER" id="PTHR11404:SF6">
    <property type="entry name" value="SUPEROXIDE DISMUTASE [MN], MITOCHONDRIAL"/>
    <property type="match status" value="1"/>
</dbReference>